<dbReference type="EMBL" id="WTUX01000016">
    <property type="protein sequence ID" value="MZR13805.1"/>
    <property type="molecule type" value="Genomic_DNA"/>
</dbReference>
<keyword evidence="2" id="KW-1185">Reference proteome</keyword>
<name>A0A845M187_9RHOB</name>
<gene>
    <name evidence="1" type="ORF">GQE99_12350</name>
</gene>
<dbReference type="AlphaFoldDB" id="A0A845M187"/>
<evidence type="ECO:0000313" key="1">
    <source>
        <dbReference type="EMBL" id="MZR13805.1"/>
    </source>
</evidence>
<accession>A0A845M187</accession>
<reference evidence="1 2" key="1">
    <citation type="submission" date="2019-12" db="EMBL/GenBank/DDBJ databases">
        <title>Maritimibacter sp. nov. sp. isolated from sea sand.</title>
        <authorList>
            <person name="Kim J."/>
            <person name="Jeong S.E."/>
            <person name="Jung H.S."/>
            <person name="Jeon C.O."/>
        </authorList>
    </citation>
    <scope>NUCLEOTIDE SEQUENCE [LARGE SCALE GENOMIC DNA]</scope>
    <source>
        <strain evidence="1 2">DP07</strain>
    </source>
</reference>
<sequence>MDLSSLTYEDKRSWHLNEAALDHACRDWSAAAKVIKHNLDAMGEHHRIAPHYLQRCYDLLAQGPVEMRAAFLGLTDEGQVLRSIHPFAGLLPERERREILQHTKRPGRLDEAG</sequence>
<organism evidence="1 2">
    <name type="scientific">Maritimibacter harenae</name>
    <dbReference type="NCBI Taxonomy" id="2606218"/>
    <lineage>
        <taxon>Bacteria</taxon>
        <taxon>Pseudomonadati</taxon>
        <taxon>Pseudomonadota</taxon>
        <taxon>Alphaproteobacteria</taxon>
        <taxon>Rhodobacterales</taxon>
        <taxon>Roseobacteraceae</taxon>
        <taxon>Maritimibacter</taxon>
    </lineage>
</organism>
<comment type="caution">
    <text evidence="1">The sequence shown here is derived from an EMBL/GenBank/DDBJ whole genome shotgun (WGS) entry which is preliminary data.</text>
</comment>
<proteinExistence type="predicted"/>
<dbReference type="Proteomes" id="UP000467322">
    <property type="component" value="Unassembled WGS sequence"/>
</dbReference>
<dbReference type="RefSeq" id="WP_161351943.1">
    <property type="nucleotide sequence ID" value="NZ_WTUX01000016.1"/>
</dbReference>
<protein>
    <submittedName>
        <fullName evidence="1">Uncharacterized protein</fullName>
    </submittedName>
</protein>
<evidence type="ECO:0000313" key="2">
    <source>
        <dbReference type="Proteomes" id="UP000467322"/>
    </source>
</evidence>